<evidence type="ECO:0000313" key="3">
    <source>
        <dbReference type="Proteomes" id="UP000540685"/>
    </source>
</evidence>
<feature type="region of interest" description="Disordered" evidence="1">
    <location>
        <begin position="32"/>
        <end position="67"/>
    </location>
</feature>
<evidence type="ECO:0000313" key="2">
    <source>
        <dbReference type="EMBL" id="MBB5820143.1"/>
    </source>
</evidence>
<proteinExistence type="predicted"/>
<keyword evidence="3" id="KW-1185">Reference proteome</keyword>
<dbReference type="EMBL" id="JACHMP010000001">
    <property type="protein sequence ID" value="MBB5820143.1"/>
    <property type="molecule type" value="Genomic_DNA"/>
</dbReference>
<comment type="caution">
    <text evidence="2">The sequence shown here is derived from an EMBL/GenBank/DDBJ whole genome shotgun (WGS) entry which is preliminary data.</text>
</comment>
<evidence type="ECO:0000256" key="1">
    <source>
        <dbReference type="SAM" id="MobiDB-lite"/>
    </source>
</evidence>
<sequence length="67" mass="7055">MAQGTGRTAVTLCRVILSEVLKLARVITSEPSTPAGGILPAGDRDCDPAQHHADPCDDEESRFAHIG</sequence>
<dbReference type="RefSeq" id="WP_184537246.1">
    <property type="nucleotide sequence ID" value="NZ_JACHMP010000001.1"/>
</dbReference>
<accession>A0A7W9IGB4</accession>
<name>A0A7W9IGB4_9ACTN</name>
<dbReference type="Proteomes" id="UP000540685">
    <property type="component" value="Unassembled WGS sequence"/>
</dbReference>
<organism evidence="2 3">
    <name type="scientific">Streptosporangium becharense</name>
    <dbReference type="NCBI Taxonomy" id="1816182"/>
    <lineage>
        <taxon>Bacteria</taxon>
        <taxon>Bacillati</taxon>
        <taxon>Actinomycetota</taxon>
        <taxon>Actinomycetes</taxon>
        <taxon>Streptosporangiales</taxon>
        <taxon>Streptosporangiaceae</taxon>
        <taxon>Streptosporangium</taxon>
    </lineage>
</organism>
<protein>
    <submittedName>
        <fullName evidence="2">Uncharacterized protein</fullName>
    </submittedName>
</protein>
<gene>
    <name evidence="2" type="ORF">F4562_003205</name>
</gene>
<feature type="compositionally biased region" description="Basic and acidic residues" evidence="1">
    <location>
        <begin position="42"/>
        <end position="55"/>
    </location>
</feature>
<reference evidence="2 3" key="1">
    <citation type="submission" date="2020-08" db="EMBL/GenBank/DDBJ databases">
        <title>Sequencing the genomes of 1000 actinobacteria strains.</title>
        <authorList>
            <person name="Klenk H.-P."/>
        </authorList>
    </citation>
    <scope>NUCLEOTIDE SEQUENCE [LARGE SCALE GENOMIC DNA]</scope>
    <source>
        <strain evidence="2 3">DSM 46887</strain>
    </source>
</reference>
<dbReference type="AlphaFoldDB" id="A0A7W9IGB4"/>